<reference evidence="2" key="1">
    <citation type="submission" date="2021-01" db="EMBL/GenBank/DDBJ databases">
        <authorList>
            <person name="Corre E."/>
            <person name="Pelletier E."/>
            <person name="Niang G."/>
            <person name="Scheremetjew M."/>
            <person name="Finn R."/>
            <person name="Kale V."/>
            <person name="Holt S."/>
            <person name="Cochrane G."/>
            <person name="Meng A."/>
            <person name="Brown T."/>
            <person name="Cohen L."/>
        </authorList>
    </citation>
    <scope>NUCLEOTIDE SEQUENCE</scope>
    <source>
        <strain evidence="2">CCMP1320</strain>
    </source>
</reference>
<evidence type="ECO:0000313" key="2">
    <source>
        <dbReference type="EMBL" id="CAE0504083.1"/>
    </source>
</evidence>
<gene>
    <name evidence="2" type="ORF">DTER00134_LOCUS19156</name>
</gene>
<name>A0A7S3R6G8_DUNTE</name>
<accession>A0A7S3R6G8</accession>
<evidence type="ECO:0000256" key="1">
    <source>
        <dbReference type="SAM" id="SignalP"/>
    </source>
</evidence>
<dbReference type="EMBL" id="HBIP01031539">
    <property type="protein sequence ID" value="CAE0504083.1"/>
    <property type="molecule type" value="Transcribed_RNA"/>
</dbReference>
<dbReference type="AlphaFoldDB" id="A0A7S3R6G8"/>
<proteinExistence type="predicted"/>
<sequence>MHNSHTCVIASLCVEIVSASVSITHESSLTAPSPRLALWLEFYFELSMHKCLPAAHMLARCGSCRQGPVRLYYTHEAEAAGGIQFSQPFTLSTLTNCVALPSPAGSHPRLAVCTYTRHACMCAHNLVRVYASLCAAGRSAGPNRAARLCPKEPFPPQLLSLGA</sequence>
<organism evidence="2">
    <name type="scientific">Dunaliella tertiolecta</name>
    <name type="common">Green alga</name>
    <dbReference type="NCBI Taxonomy" id="3047"/>
    <lineage>
        <taxon>Eukaryota</taxon>
        <taxon>Viridiplantae</taxon>
        <taxon>Chlorophyta</taxon>
        <taxon>core chlorophytes</taxon>
        <taxon>Chlorophyceae</taxon>
        <taxon>CS clade</taxon>
        <taxon>Chlamydomonadales</taxon>
        <taxon>Dunaliellaceae</taxon>
        <taxon>Dunaliella</taxon>
    </lineage>
</organism>
<feature type="chain" id="PRO_5030973946" evidence="1">
    <location>
        <begin position="20"/>
        <end position="163"/>
    </location>
</feature>
<protein>
    <submittedName>
        <fullName evidence="2">Uncharacterized protein</fullName>
    </submittedName>
</protein>
<keyword evidence="1" id="KW-0732">Signal</keyword>
<feature type="signal peptide" evidence="1">
    <location>
        <begin position="1"/>
        <end position="19"/>
    </location>
</feature>